<dbReference type="AlphaFoldDB" id="A0A841FXM4"/>
<gene>
    <name evidence="2" type="ORF">HNR73_006361</name>
</gene>
<dbReference type="Gene3D" id="3.40.50.1820">
    <property type="entry name" value="alpha/beta hydrolase"/>
    <property type="match status" value="1"/>
</dbReference>
<keyword evidence="3" id="KW-1185">Reference proteome</keyword>
<dbReference type="PANTHER" id="PTHR43798">
    <property type="entry name" value="MONOACYLGLYCEROL LIPASE"/>
    <property type="match status" value="1"/>
</dbReference>
<reference evidence="2 3" key="1">
    <citation type="submission" date="2020-08" db="EMBL/GenBank/DDBJ databases">
        <title>Genomic Encyclopedia of Type Strains, Phase IV (KMG-IV): sequencing the most valuable type-strain genomes for metagenomic binning, comparative biology and taxonomic classification.</title>
        <authorList>
            <person name="Goeker M."/>
        </authorList>
    </citation>
    <scope>NUCLEOTIDE SEQUENCE [LARGE SCALE GENOMIC DNA]</scope>
    <source>
        <strain evidence="2 3">YIM 65646</strain>
    </source>
</reference>
<evidence type="ECO:0000259" key="1">
    <source>
        <dbReference type="Pfam" id="PF00561"/>
    </source>
</evidence>
<accession>A0A841FXM4</accession>
<protein>
    <submittedName>
        <fullName evidence="2">Pimeloyl-ACP methyl ester carboxylesterase</fullName>
    </submittedName>
</protein>
<dbReference type="PANTHER" id="PTHR43798:SF33">
    <property type="entry name" value="HYDROLASE, PUTATIVE (AFU_ORTHOLOGUE AFUA_2G14860)-RELATED"/>
    <property type="match status" value="1"/>
</dbReference>
<dbReference type="GO" id="GO:0003824">
    <property type="term" value="F:catalytic activity"/>
    <property type="evidence" value="ECO:0007669"/>
    <property type="project" value="UniProtKB-ARBA"/>
</dbReference>
<feature type="domain" description="AB hydrolase-1" evidence="1">
    <location>
        <begin position="26"/>
        <end position="132"/>
    </location>
</feature>
<dbReference type="SUPFAM" id="SSF53474">
    <property type="entry name" value="alpha/beta-Hydrolases"/>
    <property type="match status" value="1"/>
</dbReference>
<organism evidence="2 3">
    <name type="scientific">Phytomonospora endophytica</name>
    <dbReference type="NCBI Taxonomy" id="714109"/>
    <lineage>
        <taxon>Bacteria</taxon>
        <taxon>Bacillati</taxon>
        <taxon>Actinomycetota</taxon>
        <taxon>Actinomycetes</taxon>
        <taxon>Micromonosporales</taxon>
        <taxon>Micromonosporaceae</taxon>
        <taxon>Phytomonospora</taxon>
    </lineage>
</organism>
<comment type="caution">
    <text evidence="2">The sequence shown here is derived from an EMBL/GenBank/DDBJ whole genome shotgun (WGS) entry which is preliminary data.</text>
</comment>
<dbReference type="EMBL" id="JACHGT010000016">
    <property type="protein sequence ID" value="MBB6038478.1"/>
    <property type="molecule type" value="Genomic_DNA"/>
</dbReference>
<proteinExistence type="predicted"/>
<sequence>MRSAPVFPDGTTIRWAEIPGREPVRVYLHGLGASAAPYFAGVVTHPALAGHRSLLMDLLGHGVSDRPADFSYTLEAHADAVAAALAAAGVGEADVIAHSMGGAVAILLAARHPRLVRRLVLVDANLDPAPPSPRPGSSGIAMYTEDEFLASGWEATLARVGPHWASTMRLADPVGLYRTAVNLARGSVPTMREHLVGMDIPRTFLYPAVDGTVADAAGLTASGVELVAVPDCGHNIMVDNPDAFAVAVGEALRAERESRNVGV</sequence>
<dbReference type="Proteomes" id="UP000548476">
    <property type="component" value="Unassembled WGS sequence"/>
</dbReference>
<dbReference type="InterPro" id="IPR000073">
    <property type="entry name" value="AB_hydrolase_1"/>
</dbReference>
<dbReference type="PRINTS" id="PR00111">
    <property type="entry name" value="ABHYDROLASE"/>
</dbReference>
<evidence type="ECO:0000313" key="2">
    <source>
        <dbReference type="EMBL" id="MBB6038478.1"/>
    </source>
</evidence>
<dbReference type="InterPro" id="IPR029058">
    <property type="entry name" value="AB_hydrolase_fold"/>
</dbReference>
<dbReference type="InterPro" id="IPR050266">
    <property type="entry name" value="AB_hydrolase_sf"/>
</dbReference>
<evidence type="ECO:0000313" key="3">
    <source>
        <dbReference type="Proteomes" id="UP000548476"/>
    </source>
</evidence>
<name>A0A841FXM4_9ACTN</name>
<dbReference type="GO" id="GO:0016020">
    <property type="term" value="C:membrane"/>
    <property type="evidence" value="ECO:0007669"/>
    <property type="project" value="TreeGrafter"/>
</dbReference>
<dbReference type="Pfam" id="PF00561">
    <property type="entry name" value="Abhydrolase_1"/>
    <property type="match status" value="1"/>
</dbReference>
<dbReference type="RefSeq" id="WP_184791266.1">
    <property type="nucleotide sequence ID" value="NZ_BONT01000011.1"/>
</dbReference>